<keyword evidence="3" id="KW-1185">Reference proteome</keyword>
<accession>A0A0N4ZK22</accession>
<dbReference type="PROSITE" id="PS51203">
    <property type="entry name" value="CS"/>
    <property type="match status" value="1"/>
</dbReference>
<dbReference type="WBParaSite" id="PTRK_0000845600.1">
    <property type="protein sequence ID" value="PTRK_0000845600.1"/>
    <property type="gene ID" value="PTRK_0000845600"/>
</dbReference>
<protein>
    <submittedName>
        <fullName evidence="4">Calcyclin-binding protein</fullName>
    </submittedName>
</protein>
<proteinExistence type="predicted"/>
<feature type="domain" description="CS" evidence="2">
    <location>
        <begin position="62"/>
        <end position="155"/>
    </location>
</feature>
<dbReference type="PANTHER" id="PTHR13164">
    <property type="entry name" value="CALICYLIN BINDING PROTEIN"/>
    <property type="match status" value="1"/>
</dbReference>
<evidence type="ECO:0000259" key="1">
    <source>
        <dbReference type="PROSITE" id="PS51048"/>
    </source>
</evidence>
<dbReference type="STRING" id="131310.A0A0N4ZK22"/>
<dbReference type="AlphaFoldDB" id="A0A0N4ZK22"/>
<dbReference type="Pfam" id="PF04969">
    <property type="entry name" value="CS"/>
    <property type="match status" value="1"/>
</dbReference>
<dbReference type="Gene3D" id="2.60.40.790">
    <property type="match status" value="1"/>
</dbReference>
<dbReference type="PROSITE" id="PS51048">
    <property type="entry name" value="SGS"/>
    <property type="match status" value="1"/>
</dbReference>
<evidence type="ECO:0000313" key="3">
    <source>
        <dbReference type="Proteomes" id="UP000038045"/>
    </source>
</evidence>
<dbReference type="InterPro" id="IPR008978">
    <property type="entry name" value="HSP20-like_chaperone"/>
</dbReference>
<dbReference type="InterPro" id="IPR052289">
    <property type="entry name" value="Calcyclin-binding_UBL-bridge"/>
</dbReference>
<feature type="domain" description="SGS" evidence="1">
    <location>
        <begin position="140"/>
        <end position="216"/>
    </location>
</feature>
<dbReference type="Proteomes" id="UP000038045">
    <property type="component" value="Unplaced"/>
</dbReference>
<dbReference type="SUPFAM" id="SSF49764">
    <property type="entry name" value="HSP20-like chaperones"/>
    <property type="match status" value="1"/>
</dbReference>
<reference evidence="4" key="1">
    <citation type="submission" date="2017-02" db="UniProtKB">
        <authorList>
            <consortium name="WormBaseParasite"/>
        </authorList>
    </citation>
    <scope>IDENTIFICATION</scope>
</reference>
<organism evidence="3 4">
    <name type="scientific">Parastrongyloides trichosuri</name>
    <name type="common">Possum-specific nematode worm</name>
    <dbReference type="NCBI Taxonomy" id="131310"/>
    <lineage>
        <taxon>Eukaryota</taxon>
        <taxon>Metazoa</taxon>
        <taxon>Ecdysozoa</taxon>
        <taxon>Nematoda</taxon>
        <taxon>Chromadorea</taxon>
        <taxon>Rhabditida</taxon>
        <taxon>Tylenchina</taxon>
        <taxon>Panagrolaimomorpha</taxon>
        <taxon>Strongyloidoidea</taxon>
        <taxon>Strongyloididae</taxon>
        <taxon>Parastrongyloides</taxon>
    </lineage>
</organism>
<evidence type="ECO:0000313" key="4">
    <source>
        <dbReference type="WBParaSite" id="PTRK_0000845600.1"/>
    </source>
</evidence>
<evidence type="ECO:0000259" key="2">
    <source>
        <dbReference type="PROSITE" id="PS51203"/>
    </source>
</evidence>
<dbReference type="InterPro" id="IPR007052">
    <property type="entry name" value="CS_dom"/>
</dbReference>
<sequence>MTPAKLEATIKECKRLIDITSNGTIQEKLKDLIETSTKELLEIQAKEKKESPVVKSSTRSLTKITNYSYEDSNKTLKLYIPIPGAKEASLESFRLNIKSEELAFNATDINGKDYEFILKGLYGKVIPEECTFKQKTDMILIVLKKAKEDKWSTVLKLGDKKKKMDLDTNETNPEEGIMNLMREMYENGDDQMRKTIGEAMMKAREKPGMGMEGLTP</sequence>
<dbReference type="PANTHER" id="PTHR13164:SF3">
    <property type="entry name" value="CALCYCLIN-BINDING PROTEIN"/>
    <property type="match status" value="1"/>
</dbReference>
<name>A0A0N4ZK22_PARTI</name>
<dbReference type="InterPro" id="IPR007699">
    <property type="entry name" value="SGS_dom"/>
</dbReference>
<dbReference type="GO" id="GO:0005634">
    <property type="term" value="C:nucleus"/>
    <property type="evidence" value="ECO:0007669"/>
    <property type="project" value="TreeGrafter"/>
</dbReference>